<sequence length="654" mass="69389">MFNTKSNLLILFGLMLVCCLSVRSTDAAVQSYIWDTTVDCSNIAGCDFYNATNYVGNAPVAGVVNAGGVIIDYSNTTFTTPQYITVINGSTIDKLYVRGPQTNGSNLLDFQVWRDDSGLVVDGSVWFDQANLAVHDGVFTVNNDFFSLNGSTTTLVDAAFIVVGTTDFSEDSSFTGTNQSTIALDGDGYIFFGCTPVLDQETIFNAGGANTTFERGINAETNAGMVFLNATTLNGISSIQQLRIENYVNLGSLATLSISTYCGRGPATDKPVINVGSGNLLISGGTQDENAPTVVDLYAINAGYNGVVRIVNFVNVSIDYVSSLGPFTLDTVDNAYIGGAVSPVDGVTPIVSSLNDFRLAGSVGLTVNATTILSISYIPSQLFSPNNIGATIYVYGQTALINATTLLNSTIFQVQSGANFMVENDLQFTGKAGIYLMGEMTLNGTILSFDQPKPAFTLNGGSLLAINNVTINGNVNFLNGLFQPSGVTVNGDYYQIGGTILFLGVTGENLIVSGDFTVSDQVQIGFDNALIPDVEAVIHVEGLPQVEASIVIQMSQAPEPDTEYYLISSLNQSISGMIASFDVVTPVINSYKSSIVLTDPALSMVLEFTSQPAGHHNKMAGWKVFLIILGVVAGIALIGLGYRYYVRNKGYIAL</sequence>
<dbReference type="GeneID" id="31356499"/>
<accession>D3AXR2</accession>
<organism evidence="3 4">
    <name type="scientific">Heterostelium pallidum (strain ATCC 26659 / Pp 5 / PN500)</name>
    <name type="common">Cellular slime mold</name>
    <name type="synonym">Polysphondylium pallidum</name>
    <dbReference type="NCBI Taxonomy" id="670386"/>
    <lineage>
        <taxon>Eukaryota</taxon>
        <taxon>Amoebozoa</taxon>
        <taxon>Evosea</taxon>
        <taxon>Eumycetozoa</taxon>
        <taxon>Dictyostelia</taxon>
        <taxon>Acytosteliales</taxon>
        <taxon>Acytosteliaceae</taxon>
        <taxon>Heterostelium</taxon>
    </lineage>
</organism>
<evidence type="ECO:0000256" key="2">
    <source>
        <dbReference type="SAM" id="SignalP"/>
    </source>
</evidence>
<dbReference type="Proteomes" id="UP000001396">
    <property type="component" value="Unassembled WGS sequence"/>
</dbReference>
<keyword evidence="4" id="KW-1185">Reference proteome</keyword>
<dbReference type="AlphaFoldDB" id="D3AXR2"/>
<keyword evidence="2" id="KW-0732">Signal</keyword>
<evidence type="ECO:0000313" key="4">
    <source>
        <dbReference type="Proteomes" id="UP000001396"/>
    </source>
</evidence>
<gene>
    <name evidence="3" type="primary">sfbA</name>
    <name evidence="3" type="ORF">PPL_00969</name>
</gene>
<proteinExistence type="predicted"/>
<evidence type="ECO:0000313" key="3">
    <source>
        <dbReference type="EMBL" id="EFA85739.1"/>
    </source>
</evidence>
<keyword evidence="1" id="KW-1133">Transmembrane helix</keyword>
<dbReference type="InParanoid" id="D3AXR2"/>
<protein>
    <submittedName>
        <fullName evidence="3">Uncharacterized protein</fullName>
    </submittedName>
</protein>
<keyword evidence="1" id="KW-0472">Membrane</keyword>
<feature type="chain" id="PRO_5003041125" evidence="2">
    <location>
        <begin position="28"/>
        <end position="654"/>
    </location>
</feature>
<reference evidence="3 4" key="1">
    <citation type="journal article" date="2011" name="Genome Res.">
        <title>Phylogeny-wide analysis of social amoeba genomes highlights ancient origins for complex intercellular communication.</title>
        <authorList>
            <person name="Heidel A.J."/>
            <person name="Lawal H.M."/>
            <person name="Felder M."/>
            <person name="Schilde C."/>
            <person name="Helps N.R."/>
            <person name="Tunggal B."/>
            <person name="Rivero F."/>
            <person name="John U."/>
            <person name="Schleicher M."/>
            <person name="Eichinger L."/>
            <person name="Platzer M."/>
            <person name="Noegel A.A."/>
            <person name="Schaap P."/>
            <person name="Gloeckner G."/>
        </authorList>
    </citation>
    <scope>NUCLEOTIDE SEQUENCE [LARGE SCALE GENOMIC DNA]</scope>
    <source>
        <strain evidence="4">ATCC 26659 / Pp 5 / PN500</strain>
    </source>
</reference>
<comment type="caution">
    <text evidence="3">The sequence shown here is derived from an EMBL/GenBank/DDBJ whole genome shotgun (WGS) entry which is preliminary data.</text>
</comment>
<feature type="transmembrane region" description="Helical" evidence="1">
    <location>
        <begin position="620"/>
        <end position="642"/>
    </location>
</feature>
<dbReference type="RefSeq" id="XP_020437845.1">
    <property type="nucleotide sequence ID" value="XM_020571987.1"/>
</dbReference>
<keyword evidence="1" id="KW-0812">Transmembrane</keyword>
<name>D3AXR2_HETP5</name>
<evidence type="ECO:0000256" key="1">
    <source>
        <dbReference type="SAM" id="Phobius"/>
    </source>
</evidence>
<feature type="signal peptide" evidence="2">
    <location>
        <begin position="1"/>
        <end position="27"/>
    </location>
</feature>
<dbReference type="EMBL" id="ADBJ01000004">
    <property type="protein sequence ID" value="EFA85739.1"/>
    <property type="molecule type" value="Genomic_DNA"/>
</dbReference>